<evidence type="ECO:0000256" key="4">
    <source>
        <dbReference type="SAM" id="Phobius"/>
    </source>
</evidence>
<gene>
    <name evidence="5" type="ORF">WA026_019499</name>
</gene>
<dbReference type="PANTHER" id="PTHR24369">
    <property type="entry name" value="ANTIGEN BSP, PUTATIVE-RELATED"/>
    <property type="match status" value="1"/>
</dbReference>
<keyword evidence="3" id="KW-0677">Repeat</keyword>
<dbReference type="Proteomes" id="UP001431783">
    <property type="component" value="Unassembled WGS sequence"/>
</dbReference>
<dbReference type="Pfam" id="PF13855">
    <property type="entry name" value="LRR_8"/>
    <property type="match status" value="1"/>
</dbReference>
<evidence type="ECO:0000256" key="1">
    <source>
        <dbReference type="ARBA" id="ARBA00022614"/>
    </source>
</evidence>
<dbReference type="InterPro" id="IPR001611">
    <property type="entry name" value="Leu-rich_rpt"/>
</dbReference>
<feature type="transmembrane region" description="Helical" evidence="4">
    <location>
        <begin position="12"/>
        <end position="37"/>
    </location>
</feature>
<accession>A0AAW1TWC0</accession>
<dbReference type="PANTHER" id="PTHR24369:SF210">
    <property type="entry name" value="CHAOPTIN-RELATED"/>
    <property type="match status" value="1"/>
</dbReference>
<keyword evidence="4" id="KW-0472">Membrane</keyword>
<dbReference type="InterPro" id="IPR003591">
    <property type="entry name" value="Leu-rich_rpt_typical-subtyp"/>
</dbReference>
<dbReference type="InterPro" id="IPR050541">
    <property type="entry name" value="LRR_TM_domain-containing"/>
</dbReference>
<dbReference type="AlphaFoldDB" id="A0AAW1TWC0"/>
<reference evidence="5 6" key="1">
    <citation type="submission" date="2023-03" db="EMBL/GenBank/DDBJ databases">
        <title>Genome insight into feeding habits of ladybird beetles.</title>
        <authorList>
            <person name="Li H.-S."/>
            <person name="Huang Y.-H."/>
            <person name="Pang H."/>
        </authorList>
    </citation>
    <scope>NUCLEOTIDE SEQUENCE [LARGE SCALE GENOMIC DNA]</scope>
    <source>
        <strain evidence="5">SYSU_2023b</strain>
        <tissue evidence="5">Whole body</tissue>
    </source>
</reference>
<evidence type="ECO:0000256" key="2">
    <source>
        <dbReference type="ARBA" id="ARBA00022729"/>
    </source>
</evidence>
<proteinExistence type="predicted"/>
<dbReference type="InterPro" id="IPR032675">
    <property type="entry name" value="LRR_dom_sf"/>
</dbReference>
<keyword evidence="1" id="KW-0433">Leucine-rich repeat</keyword>
<comment type="caution">
    <text evidence="5">The sequence shown here is derived from an EMBL/GenBank/DDBJ whole genome shotgun (WGS) entry which is preliminary data.</text>
</comment>
<dbReference type="Gene3D" id="3.80.10.10">
    <property type="entry name" value="Ribonuclease Inhibitor"/>
    <property type="match status" value="1"/>
</dbReference>
<evidence type="ECO:0000256" key="3">
    <source>
        <dbReference type="ARBA" id="ARBA00022737"/>
    </source>
</evidence>
<keyword evidence="4" id="KW-0812">Transmembrane</keyword>
<organism evidence="5 6">
    <name type="scientific">Henosepilachna vigintioctopunctata</name>
    <dbReference type="NCBI Taxonomy" id="420089"/>
    <lineage>
        <taxon>Eukaryota</taxon>
        <taxon>Metazoa</taxon>
        <taxon>Ecdysozoa</taxon>
        <taxon>Arthropoda</taxon>
        <taxon>Hexapoda</taxon>
        <taxon>Insecta</taxon>
        <taxon>Pterygota</taxon>
        <taxon>Neoptera</taxon>
        <taxon>Endopterygota</taxon>
        <taxon>Coleoptera</taxon>
        <taxon>Polyphaga</taxon>
        <taxon>Cucujiformia</taxon>
        <taxon>Coccinelloidea</taxon>
        <taxon>Coccinellidae</taxon>
        <taxon>Epilachninae</taxon>
        <taxon>Epilachnini</taxon>
        <taxon>Henosepilachna</taxon>
    </lineage>
</organism>
<dbReference type="GO" id="GO:0005886">
    <property type="term" value="C:plasma membrane"/>
    <property type="evidence" value="ECO:0007669"/>
    <property type="project" value="TreeGrafter"/>
</dbReference>
<evidence type="ECO:0000313" key="6">
    <source>
        <dbReference type="Proteomes" id="UP001431783"/>
    </source>
</evidence>
<evidence type="ECO:0000313" key="5">
    <source>
        <dbReference type="EMBL" id="KAK9872718.1"/>
    </source>
</evidence>
<keyword evidence="4" id="KW-1133">Transmembrane helix</keyword>
<sequence length="266" mass="30816">MNYPIRISEKIRGLLFCIMYNQAFLLILLFNTFLFGLCQKHDDIEPVDPFTIKHLQINNYHGPLTAEMLKLFKNVEILENRQCNYTLFEDRVLHVLPNLKKLAISNSNIVREAHDVSKCCRKLKEVEFINSGLSDLPWHQIDKDWPLEKIYLFREKCPKLAANMLVDKKLKHLTLTYSDLEIIEEGAFNGVKHLETLNLKRNKIKTITNKTLAPLKTLKELDLSENLLEEITAAQIPNLPNLEKLNIGHNPIKKSTSKKLGNCCRN</sequence>
<keyword evidence="6" id="KW-1185">Reference proteome</keyword>
<keyword evidence="2" id="KW-0732">Signal</keyword>
<dbReference type="PROSITE" id="PS51450">
    <property type="entry name" value="LRR"/>
    <property type="match status" value="1"/>
</dbReference>
<name>A0AAW1TWC0_9CUCU</name>
<protein>
    <submittedName>
        <fullName evidence="5">Uncharacterized protein</fullName>
    </submittedName>
</protein>
<dbReference type="EMBL" id="JARQZJ010000013">
    <property type="protein sequence ID" value="KAK9872718.1"/>
    <property type="molecule type" value="Genomic_DNA"/>
</dbReference>
<dbReference type="SMART" id="SM00369">
    <property type="entry name" value="LRR_TYP"/>
    <property type="match status" value="4"/>
</dbReference>
<dbReference type="SUPFAM" id="SSF52058">
    <property type="entry name" value="L domain-like"/>
    <property type="match status" value="1"/>
</dbReference>